<dbReference type="GO" id="GO:0005737">
    <property type="term" value="C:cytoplasm"/>
    <property type="evidence" value="ECO:0007669"/>
    <property type="project" value="TreeGrafter"/>
</dbReference>
<sequence>MTWSICGTRNTYEFLNTGISLLKNGGSAVDAVESVIKQVELNAKDWSVGYNGFPNLLGYTELDASIMIGSTRKAGAVAGLKNYLHAISIARQVMEQSPHVLLVGEGAELFAKTVGFKELDTLTDSSMNDYYQNVISGNDLFDGMPVPQEITDLAWRYDNYIKDQLKRFDYRSWY</sequence>
<comment type="caution">
    <text evidence="1">The sequence shown here is derived from an EMBL/GenBank/DDBJ whole genome shotgun (WGS) entry which is preliminary data.</text>
</comment>
<protein>
    <submittedName>
        <fullName evidence="1">Uncharacterized protein</fullName>
    </submittedName>
</protein>
<proteinExistence type="predicted"/>
<reference evidence="1" key="1">
    <citation type="journal article" date="2015" name="Nature">
        <title>Complex archaea that bridge the gap between prokaryotes and eukaryotes.</title>
        <authorList>
            <person name="Spang A."/>
            <person name="Saw J.H."/>
            <person name="Jorgensen S.L."/>
            <person name="Zaremba-Niedzwiedzka K."/>
            <person name="Martijn J."/>
            <person name="Lind A.E."/>
            <person name="van Eijk R."/>
            <person name="Schleper C."/>
            <person name="Guy L."/>
            <person name="Ettema T.J."/>
        </authorList>
    </citation>
    <scope>NUCLEOTIDE SEQUENCE</scope>
</reference>
<dbReference type="PANTHER" id="PTHR10188">
    <property type="entry name" value="L-ASPARAGINASE"/>
    <property type="match status" value="1"/>
</dbReference>
<evidence type="ECO:0000313" key="1">
    <source>
        <dbReference type="EMBL" id="KKK49341.1"/>
    </source>
</evidence>
<organism evidence="1">
    <name type="scientific">marine sediment metagenome</name>
    <dbReference type="NCBI Taxonomy" id="412755"/>
    <lineage>
        <taxon>unclassified sequences</taxon>
        <taxon>metagenomes</taxon>
        <taxon>ecological metagenomes</taxon>
    </lineage>
</organism>
<name>A0A0F8YML4_9ZZZZ</name>
<dbReference type="SUPFAM" id="SSF56235">
    <property type="entry name" value="N-terminal nucleophile aminohydrolases (Ntn hydrolases)"/>
    <property type="match status" value="1"/>
</dbReference>
<dbReference type="PANTHER" id="PTHR10188:SF6">
    <property type="entry name" value="N(4)-(BETA-N-ACETYLGLUCOSAMINYL)-L-ASPARAGINASE"/>
    <property type="match status" value="1"/>
</dbReference>
<dbReference type="EMBL" id="LAZR01068597">
    <property type="protein sequence ID" value="KKK49341.1"/>
    <property type="molecule type" value="Genomic_DNA"/>
</dbReference>
<dbReference type="Pfam" id="PF01112">
    <property type="entry name" value="Asparaginase_2"/>
    <property type="match status" value="1"/>
</dbReference>
<dbReference type="InterPro" id="IPR000246">
    <property type="entry name" value="Peptidase_T2"/>
</dbReference>
<dbReference type="InterPro" id="IPR029055">
    <property type="entry name" value="Ntn_hydrolases_N"/>
</dbReference>
<gene>
    <name evidence="1" type="ORF">LCGC14_3136050</name>
</gene>
<accession>A0A0F8YML4</accession>
<dbReference type="AlphaFoldDB" id="A0A0F8YML4"/>
<dbReference type="GO" id="GO:0016811">
    <property type="term" value="F:hydrolase activity, acting on carbon-nitrogen (but not peptide) bonds, in linear amides"/>
    <property type="evidence" value="ECO:0007669"/>
    <property type="project" value="UniProtKB-ARBA"/>
</dbReference>
<feature type="non-terminal residue" evidence="1">
    <location>
        <position position="174"/>
    </location>
</feature>